<evidence type="ECO:0000256" key="2">
    <source>
        <dbReference type="ARBA" id="ARBA00022630"/>
    </source>
</evidence>
<dbReference type="InterPro" id="IPR008259">
    <property type="entry name" value="FMN_hydac_DH_AS"/>
</dbReference>
<name>A0ABV6QVY4_9ACTN</name>
<dbReference type="PROSITE" id="PS51349">
    <property type="entry name" value="FMN_HYDROXY_ACID_DH_2"/>
    <property type="match status" value="1"/>
</dbReference>
<protein>
    <submittedName>
        <fullName evidence="7">Alpha-hydroxy acid oxidase</fullName>
        <ecNumber evidence="7">1.-.-.-</ecNumber>
    </submittedName>
</protein>
<evidence type="ECO:0000313" key="7">
    <source>
        <dbReference type="EMBL" id="MFC0628794.1"/>
    </source>
</evidence>
<dbReference type="GO" id="GO:0016491">
    <property type="term" value="F:oxidoreductase activity"/>
    <property type="evidence" value="ECO:0007669"/>
    <property type="project" value="UniProtKB-KW"/>
</dbReference>
<dbReference type="PROSITE" id="PS00557">
    <property type="entry name" value="FMN_HYDROXY_ACID_DH_1"/>
    <property type="match status" value="1"/>
</dbReference>
<dbReference type="CDD" id="cd02809">
    <property type="entry name" value="alpha_hydroxyacid_oxid_FMN"/>
    <property type="match status" value="1"/>
</dbReference>
<dbReference type="SUPFAM" id="SSF51395">
    <property type="entry name" value="FMN-linked oxidoreductases"/>
    <property type="match status" value="1"/>
</dbReference>
<dbReference type="RefSeq" id="WP_380055716.1">
    <property type="nucleotide sequence ID" value="NZ_JBHLTC010000040.1"/>
</dbReference>
<dbReference type="PIRSF" id="PIRSF000138">
    <property type="entry name" value="Al-hdrx_acd_dh"/>
    <property type="match status" value="1"/>
</dbReference>
<evidence type="ECO:0000256" key="5">
    <source>
        <dbReference type="ARBA" id="ARBA00024042"/>
    </source>
</evidence>
<keyword evidence="3" id="KW-0288">FMN</keyword>
<dbReference type="InterPro" id="IPR000262">
    <property type="entry name" value="FMN-dep_DH"/>
</dbReference>
<keyword evidence="8" id="KW-1185">Reference proteome</keyword>
<gene>
    <name evidence="7" type="ORF">ACFFGN_32310</name>
</gene>
<comment type="cofactor">
    <cofactor evidence="1">
        <name>FMN</name>
        <dbReference type="ChEBI" id="CHEBI:58210"/>
    </cofactor>
</comment>
<dbReference type="PANTHER" id="PTHR10578">
    <property type="entry name" value="S -2-HYDROXY-ACID OXIDASE-RELATED"/>
    <property type="match status" value="1"/>
</dbReference>
<dbReference type="EMBL" id="JBHLTC010000040">
    <property type="protein sequence ID" value="MFC0628794.1"/>
    <property type="molecule type" value="Genomic_DNA"/>
</dbReference>
<dbReference type="Proteomes" id="UP001589890">
    <property type="component" value="Unassembled WGS sequence"/>
</dbReference>
<evidence type="ECO:0000259" key="6">
    <source>
        <dbReference type="PROSITE" id="PS51349"/>
    </source>
</evidence>
<comment type="caution">
    <text evidence="7">The sequence shown here is derived from an EMBL/GenBank/DDBJ whole genome shotgun (WGS) entry which is preliminary data.</text>
</comment>
<evidence type="ECO:0000256" key="4">
    <source>
        <dbReference type="ARBA" id="ARBA00023002"/>
    </source>
</evidence>
<organism evidence="7 8">
    <name type="scientific">Kribbella deserti</name>
    <dbReference type="NCBI Taxonomy" id="1926257"/>
    <lineage>
        <taxon>Bacteria</taxon>
        <taxon>Bacillati</taxon>
        <taxon>Actinomycetota</taxon>
        <taxon>Actinomycetes</taxon>
        <taxon>Propionibacteriales</taxon>
        <taxon>Kribbellaceae</taxon>
        <taxon>Kribbella</taxon>
    </lineage>
</organism>
<comment type="similarity">
    <text evidence="5">Belongs to the FMN-dependent alpha-hydroxy acid dehydrogenase family.</text>
</comment>
<evidence type="ECO:0000313" key="8">
    <source>
        <dbReference type="Proteomes" id="UP001589890"/>
    </source>
</evidence>
<reference evidence="7 8" key="1">
    <citation type="submission" date="2024-09" db="EMBL/GenBank/DDBJ databases">
        <authorList>
            <person name="Sun Q."/>
            <person name="Mori K."/>
        </authorList>
    </citation>
    <scope>NUCLEOTIDE SEQUENCE [LARGE SCALE GENOMIC DNA]</scope>
    <source>
        <strain evidence="7 8">CGMCC 1.15906</strain>
    </source>
</reference>
<dbReference type="PANTHER" id="PTHR10578:SF107">
    <property type="entry name" value="2-HYDROXYACID OXIDASE 1"/>
    <property type="match status" value="1"/>
</dbReference>
<sequence>MTEAVCLADYESLAAEVLPAEVFDFVAGGSGAETTLRRNRTALDAVSVIPKVLAGVAEADPSTTLLGQSVAFPVAVAPMAYQQLVHPDGELGLAKAASGIPYVISMLSSHPLEEIAAAADIAWFQLYWLRDRGVVESLIDRAVAAGCSALMVTVDVPVMGRRLRDVRNSFVLPTGVIAANLVEGSTGRAHQAAGAVSAVAAHTASVFNPALGWDDLEWLAGRSSLPLVVKGILDPEDARRAVAIGAAGVVVSNHGGRQLDGSVASINALPAVVDAIGNDCQVLLDSGVRGATDILRALASGAAGVLLGRPLLWALAVDDAGTALVRLRDDLIDVLLLAGCADVAAAARLATSRES</sequence>
<evidence type="ECO:0000256" key="1">
    <source>
        <dbReference type="ARBA" id="ARBA00001917"/>
    </source>
</evidence>
<dbReference type="Gene3D" id="3.20.20.70">
    <property type="entry name" value="Aldolase class I"/>
    <property type="match status" value="1"/>
</dbReference>
<feature type="domain" description="FMN hydroxy acid dehydrogenase" evidence="6">
    <location>
        <begin position="1"/>
        <end position="355"/>
    </location>
</feature>
<dbReference type="InterPro" id="IPR013785">
    <property type="entry name" value="Aldolase_TIM"/>
</dbReference>
<keyword evidence="2" id="KW-0285">Flavoprotein</keyword>
<keyword evidence="4 7" id="KW-0560">Oxidoreductase</keyword>
<dbReference type="InterPro" id="IPR037396">
    <property type="entry name" value="FMN_HAD"/>
</dbReference>
<proteinExistence type="inferred from homology"/>
<dbReference type="Pfam" id="PF01070">
    <property type="entry name" value="FMN_dh"/>
    <property type="match status" value="1"/>
</dbReference>
<dbReference type="EC" id="1.-.-.-" evidence="7"/>
<dbReference type="InterPro" id="IPR012133">
    <property type="entry name" value="Alpha-hydoxy_acid_DH_FMN"/>
</dbReference>
<evidence type="ECO:0000256" key="3">
    <source>
        <dbReference type="ARBA" id="ARBA00022643"/>
    </source>
</evidence>
<accession>A0ABV6QVY4</accession>